<keyword evidence="2" id="KW-1185">Reference proteome</keyword>
<dbReference type="RefSeq" id="WP_162443523.1">
    <property type="nucleotide sequence ID" value="NZ_CP048222.1"/>
</dbReference>
<name>A0A6C0GI47_9BACT</name>
<evidence type="ECO:0000313" key="1">
    <source>
        <dbReference type="EMBL" id="QHT67494.1"/>
    </source>
</evidence>
<reference evidence="1 2" key="1">
    <citation type="submission" date="2020-01" db="EMBL/GenBank/DDBJ databases">
        <authorList>
            <person name="Kim M.K."/>
        </authorList>
    </citation>
    <scope>NUCLEOTIDE SEQUENCE [LARGE SCALE GENOMIC DNA]</scope>
    <source>
        <strain evidence="1 2">172606-1</strain>
    </source>
</reference>
<organism evidence="1 2">
    <name type="scientific">Rhodocytophaga rosea</name>
    <dbReference type="NCBI Taxonomy" id="2704465"/>
    <lineage>
        <taxon>Bacteria</taxon>
        <taxon>Pseudomonadati</taxon>
        <taxon>Bacteroidota</taxon>
        <taxon>Cytophagia</taxon>
        <taxon>Cytophagales</taxon>
        <taxon>Rhodocytophagaceae</taxon>
        <taxon>Rhodocytophaga</taxon>
    </lineage>
</organism>
<proteinExistence type="predicted"/>
<accession>A0A6C0GI47</accession>
<protein>
    <submittedName>
        <fullName evidence="1">Uncharacterized protein</fullName>
    </submittedName>
</protein>
<sequence length="105" mass="12317">MASELVTQLRHIRDKVNDLSIDDDKAKEFENLINKSIEIITKMSNPHDDFFESRRRGALRDLQSDFSRHLKGYWESHSKIDKISEFSRARNNANLVLSHIITSFK</sequence>
<dbReference type="EMBL" id="CP048222">
    <property type="protein sequence ID" value="QHT67494.1"/>
    <property type="molecule type" value="Genomic_DNA"/>
</dbReference>
<dbReference type="KEGG" id="rhoz:GXP67_13085"/>
<gene>
    <name evidence="1" type="ORF">GXP67_13085</name>
</gene>
<evidence type="ECO:0000313" key="2">
    <source>
        <dbReference type="Proteomes" id="UP000480178"/>
    </source>
</evidence>
<dbReference type="Proteomes" id="UP000480178">
    <property type="component" value="Chromosome"/>
</dbReference>
<dbReference type="AlphaFoldDB" id="A0A6C0GI47"/>